<dbReference type="SMART" id="SM00320">
    <property type="entry name" value="WD40"/>
    <property type="match status" value="3"/>
</dbReference>
<accession>A0A915LHX6</accession>
<evidence type="ECO:0000256" key="1">
    <source>
        <dbReference type="SAM" id="MobiDB-lite"/>
    </source>
</evidence>
<feature type="domain" description="RAVE complex protein Rav1 C-terminal" evidence="2">
    <location>
        <begin position="868"/>
        <end position="995"/>
    </location>
</feature>
<dbReference type="PANTHER" id="PTHR13950:SF9">
    <property type="entry name" value="RABCONNECTIN-3A"/>
    <property type="match status" value="1"/>
</dbReference>
<dbReference type="InterPro" id="IPR001680">
    <property type="entry name" value="WD40_rpt"/>
</dbReference>
<evidence type="ECO:0000313" key="3">
    <source>
        <dbReference type="Proteomes" id="UP000887561"/>
    </source>
</evidence>
<dbReference type="InterPro" id="IPR022033">
    <property type="entry name" value="Rav1p_C"/>
</dbReference>
<evidence type="ECO:0000259" key="2">
    <source>
        <dbReference type="Pfam" id="PF12234"/>
    </source>
</evidence>
<dbReference type="Gene3D" id="2.130.10.10">
    <property type="entry name" value="YVTN repeat-like/Quinoprotein amine dehydrogenase"/>
    <property type="match status" value="1"/>
</dbReference>
<feature type="compositionally biased region" description="Acidic residues" evidence="1">
    <location>
        <begin position="749"/>
        <end position="758"/>
    </location>
</feature>
<dbReference type="SUPFAM" id="SSF50978">
    <property type="entry name" value="WD40 repeat-like"/>
    <property type="match status" value="1"/>
</dbReference>
<sequence>MENSNINQITIGTLNRINNPYSACAIGSHLHILTERFEKIHVIHCDNINNCEITAVSCCSESGKIAICFNKEIKIFEPVQSGQKIFPYTWTEAQNWSMEDKIGGVHWVLEGFRLLLFVGTELILYQDKIISCSVAMNKPAQTNGIKFTLNSDEEIKWEVIWRIKLANKIKHVRFSNDGTLFATCGSHDPFVKIWYQLKDSFSFIYLQHPSSVCGFEWRHSGGFLMPRKLVHNALITWCEDNTARIWKEVQNGDAGLQYNFINVIQHAIVQQNGHPSVIKPKHNPHRVSLQMRKAKARLIQKFTHHHRVSENKNDDVKRKRHSRLSFSVHWLNNKEYDFEMGTQKVLAENLAENESRDLSPCQIVSLHSSSSSAGFAADFLTPHPGSLSHPLTSPNLIKTSQQAAELNDPMSTDSIDHKLEGLLRHWVKSCDILFAIHPMDGSLLTWTLEWLDDHWKQPTVSFASRIPEAFPLSDAVSLLSPMNTLRPSLHILFEYSHKRKSDIEEQTFLARNKYLAKNNEIYLLTNHRIGTLNLWRIQIENTPNETVIQHQNIPVAASVTNVVHGYRICKPSNEPTNLEIHKSEGLFDAACLSTPLLPQYHPTQLVGMLNAGKIQRVRAILLNVLHALRANKQVRKLSSVRRYSFGRQSSVVKRQTIDYDFDPDVQQRRNSISARSSFNNNVMEQNQIDSIPSLPLYALLLADEVSENATNSQQSQLVTRSSFDKKEETNVYDSLFARSITEEENFKFDEDDFDDQSDDERKNSVSRSRKFSIGSLNEASFLVLTNPGSPPAAKFTANHARYLTDILTHTHLHGLSNTDQMHLLAVADTISHFSSSAVDRLAHANVMFEQESANDKNEQTTFAYTTGMETVDECGLRFLMAKKQYEYLLRCLPLKQRKQLKTNGISSAYVIWAFHSDTEAELLSSIPCVQRQQENWDEMRSYGVAWWLRNVASLRTFIERVAKNIFQKDQNPLDAALFYLAMRKKNVLTQLFKHAAAFFLLAGSIKDALQIILARIHDLQLAIVILRLYEIEAEAQFELLSELLCKEIRQKLTRAGIAMTTTEHFLTWTRRIGSRLSDSEKRLYLRTANAHLDSGCPLLSLDVLTSLPKQFEQEAELEVILPDVNKPSLDEQIDWSMPVSSKLNQEEPFTSIKPEISGNSLTKDLITKHELSTLDCSSELQDLKLFSTLSIMTDELTTLANGDYEIPGGQLRLKLYCWLERECEVLKNICYSQEDDFDDEVNEDEENSQCSSNIIKYVNDEEPTSSIIRGTDEELPPLHEALEQDRIELKERKSKALKRRLWLKRHQKILHSLAAYCALHGSRNIRLIAVEMELLLLLMEAQRDKEVSDIRTFPLLAASLSPSVNSPISPLRFMSEQCASLLSAINQFDKVPQIDADVSKVMKLFSLCQGLSFCVYQSLSNIELFNQFRLSPQTFSGYVYKN</sequence>
<proteinExistence type="predicted"/>
<reference evidence="4" key="1">
    <citation type="submission" date="2022-11" db="UniProtKB">
        <authorList>
            <consortium name="WormBaseParasite"/>
        </authorList>
    </citation>
    <scope>IDENTIFICATION</scope>
</reference>
<dbReference type="InterPro" id="IPR052208">
    <property type="entry name" value="DmX-like/RAVE_component"/>
</dbReference>
<organism evidence="3 4">
    <name type="scientific">Meloidogyne javanica</name>
    <name type="common">Root-knot nematode worm</name>
    <dbReference type="NCBI Taxonomy" id="6303"/>
    <lineage>
        <taxon>Eukaryota</taxon>
        <taxon>Metazoa</taxon>
        <taxon>Ecdysozoa</taxon>
        <taxon>Nematoda</taxon>
        <taxon>Chromadorea</taxon>
        <taxon>Rhabditida</taxon>
        <taxon>Tylenchina</taxon>
        <taxon>Tylenchomorpha</taxon>
        <taxon>Tylenchoidea</taxon>
        <taxon>Meloidogynidae</taxon>
        <taxon>Meloidogyninae</taxon>
        <taxon>Meloidogyne</taxon>
        <taxon>Meloidogyne incognita group</taxon>
    </lineage>
</organism>
<keyword evidence="3" id="KW-1185">Reference proteome</keyword>
<feature type="region of interest" description="Disordered" evidence="1">
    <location>
        <begin position="748"/>
        <end position="769"/>
    </location>
</feature>
<name>A0A915LHX6_MELJA</name>
<dbReference type="GO" id="GO:0043291">
    <property type="term" value="C:RAVE complex"/>
    <property type="evidence" value="ECO:0007669"/>
    <property type="project" value="TreeGrafter"/>
</dbReference>
<evidence type="ECO:0000313" key="4">
    <source>
        <dbReference type="WBParaSite" id="scaffold11052_cov176.g15278"/>
    </source>
</evidence>
<dbReference type="Pfam" id="PF12234">
    <property type="entry name" value="Rav1p_C"/>
    <property type="match status" value="1"/>
</dbReference>
<dbReference type="InterPro" id="IPR015943">
    <property type="entry name" value="WD40/YVTN_repeat-like_dom_sf"/>
</dbReference>
<dbReference type="PANTHER" id="PTHR13950">
    <property type="entry name" value="RABCONNECTIN-RELATED"/>
    <property type="match status" value="1"/>
</dbReference>
<dbReference type="WBParaSite" id="scaffold11052_cov176.g15278">
    <property type="protein sequence ID" value="scaffold11052_cov176.g15278"/>
    <property type="gene ID" value="scaffold11052_cov176.g15278"/>
</dbReference>
<dbReference type="InterPro" id="IPR036322">
    <property type="entry name" value="WD40_repeat_dom_sf"/>
</dbReference>
<dbReference type="GO" id="GO:0007035">
    <property type="term" value="P:vacuolar acidification"/>
    <property type="evidence" value="ECO:0007669"/>
    <property type="project" value="TreeGrafter"/>
</dbReference>
<dbReference type="Proteomes" id="UP000887561">
    <property type="component" value="Unplaced"/>
</dbReference>
<protein>
    <submittedName>
        <fullName evidence="4">RAVE complex protein Rav1 C-terminal domain-containing protein</fullName>
    </submittedName>
</protein>